<dbReference type="PANTHER" id="PTHR47966">
    <property type="entry name" value="BETA-SITE APP-CLEAVING ENZYME, ISOFORM A-RELATED"/>
    <property type="match status" value="1"/>
</dbReference>
<dbReference type="Pfam" id="PF00026">
    <property type="entry name" value="Asp"/>
    <property type="match status" value="1"/>
</dbReference>
<protein>
    <recommendedName>
        <fullName evidence="8">Peptidase A1 domain-containing protein</fullName>
    </recommendedName>
</protein>
<dbReference type="GO" id="GO:0006508">
    <property type="term" value="P:proteolysis"/>
    <property type="evidence" value="ECO:0007669"/>
    <property type="project" value="UniProtKB-KW"/>
</dbReference>
<evidence type="ECO:0000313" key="10">
    <source>
        <dbReference type="Proteomes" id="UP001295684"/>
    </source>
</evidence>
<dbReference type="PANTHER" id="PTHR47966:SF51">
    <property type="entry name" value="BETA-SITE APP-CLEAVING ENZYME, ISOFORM A-RELATED"/>
    <property type="match status" value="1"/>
</dbReference>
<keyword evidence="2" id="KW-0645">Protease</keyword>
<dbReference type="InterPro" id="IPR033121">
    <property type="entry name" value="PEPTIDASE_A1"/>
</dbReference>
<evidence type="ECO:0000259" key="8">
    <source>
        <dbReference type="PROSITE" id="PS51767"/>
    </source>
</evidence>
<dbReference type="PRINTS" id="PR00792">
    <property type="entry name" value="PEPSIN"/>
</dbReference>
<dbReference type="PROSITE" id="PS51257">
    <property type="entry name" value="PROKAR_LIPOPROTEIN"/>
    <property type="match status" value="1"/>
</dbReference>
<keyword evidence="3" id="KW-0064">Aspartyl protease</keyword>
<dbReference type="InterPro" id="IPR021109">
    <property type="entry name" value="Peptidase_aspartic_dom_sf"/>
</dbReference>
<comment type="similarity">
    <text evidence="1">Belongs to the peptidase A1 family.</text>
</comment>
<dbReference type="PROSITE" id="PS51767">
    <property type="entry name" value="PEPTIDASE_A1"/>
    <property type="match status" value="1"/>
</dbReference>
<comment type="caution">
    <text evidence="9">The sequence shown here is derived from an EMBL/GenBank/DDBJ whole genome shotgun (WGS) entry which is preliminary data.</text>
</comment>
<accession>A0AAD1X835</accession>
<dbReference type="AlphaFoldDB" id="A0AAD1X835"/>
<dbReference type="GO" id="GO:0004190">
    <property type="term" value="F:aspartic-type endopeptidase activity"/>
    <property type="evidence" value="ECO:0007669"/>
    <property type="project" value="UniProtKB-KW"/>
</dbReference>
<proteinExistence type="inferred from homology"/>
<evidence type="ECO:0000256" key="2">
    <source>
        <dbReference type="ARBA" id="ARBA00022670"/>
    </source>
</evidence>
<feature type="chain" id="PRO_5042206818" description="Peptidase A1 domain-containing protein" evidence="7">
    <location>
        <begin position="17"/>
        <end position="409"/>
    </location>
</feature>
<feature type="disulfide bond" evidence="6">
    <location>
        <begin position="321"/>
        <end position="360"/>
    </location>
</feature>
<evidence type="ECO:0000256" key="1">
    <source>
        <dbReference type="ARBA" id="ARBA00007447"/>
    </source>
</evidence>
<evidence type="ECO:0000256" key="6">
    <source>
        <dbReference type="PIRSR" id="PIRSR601461-2"/>
    </source>
</evidence>
<dbReference type="Gene3D" id="2.40.70.10">
    <property type="entry name" value="Acid Proteases"/>
    <property type="match status" value="2"/>
</dbReference>
<feature type="active site" evidence="5">
    <location>
        <position position="104"/>
    </location>
</feature>
<evidence type="ECO:0000256" key="4">
    <source>
        <dbReference type="ARBA" id="ARBA00022801"/>
    </source>
</evidence>
<sequence>MKTALLLVALVALASCLRVDLETKKLPNEVLKAIEKDIIAGTYKTGTTKELLSQMDTSIPLTTDRDSLVNTENPAIDLTNFQDLQYYGPVTIGSEHEVFDVVYDTGSGWIWATGKGCSGCSANKHQFDPATSSTYESTGEERTLRYGKGEVTGDISVDQIGLPGVQANARFIPAMNGKDNDGMQSSGIVGLTPVVTDDEDLLVDKLFEQNVIDRREFTTYIGHESERSYIDFGENKEDQSGVTWIDLEFLETTDRQIYWSTDFDSVTINGEGVDLKYHSSIWDTGTSLIGFNPDDFKVVIDNLLADFKNPIQSQGLYMVKCSDPADIYSKSISFNFGGLEMEVPASEFIIEQKVLFTKYCIVGLMPINLPGVLLGDSFLRDTRIIHDMEGQRLGVFPRGNPAKLVKESS</sequence>
<evidence type="ECO:0000256" key="7">
    <source>
        <dbReference type="SAM" id="SignalP"/>
    </source>
</evidence>
<dbReference type="InterPro" id="IPR001461">
    <property type="entry name" value="Aspartic_peptidase_A1"/>
</dbReference>
<dbReference type="Proteomes" id="UP001295684">
    <property type="component" value="Unassembled WGS sequence"/>
</dbReference>
<feature type="active site" evidence="5">
    <location>
        <position position="283"/>
    </location>
</feature>
<evidence type="ECO:0000256" key="3">
    <source>
        <dbReference type="ARBA" id="ARBA00022750"/>
    </source>
</evidence>
<keyword evidence="7" id="KW-0732">Signal</keyword>
<keyword evidence="10" id="KW-1185">Reference proteome</keyword>
<feature type="domain" description="Peptidase A1" evidence="8">
    <location>
        <begin position="86"/>
        <end position="396"/>
    </location>
</feature>
<dbReference type="InterPro" id="IPR034164">
    <property type="entry name" value="Pepsin-like_dom"/>
</dbReference>
<keyword evidence="6" id="KW-1015">Disulfide bond</keyword>
<dbReference type="CDD" id="cd05471">
    <property type="entry name" value="pepsin_like"/>
    <property type="match status" value="1"/>
</dbReference>
<gene>
    <name evidence="9" type="ORF">ECRASSUSDP1_LOCUS3574</name>
</gene>
<dbReference type="EMBL" id="CAMPGE010003417">
    <property type="protein sequence ID" value="CAI2362252.1"/>
    <property type="molecule type" value="Genomic_DNA"/>
</dbReference>
<evidence type="ECO:0000256" key="5">
    <source>
        <dbReference type="PIRSR" id="PIRSR601461-1"/>
    </source>
</evidence>
<reference evidence="9" key="1">
    <citation type="submission" date="2023-07" db="EMBL/GenBank/DDBJ databases">
        <authorList>
            <consortium name="AG Swart"/>
            <person name="Singh M."/>
            <person name="Singh A."/>
            <person name="Seah K."/>
            <person name="Emmerich C."/>
        </authorList>
    </citation>
    <scope>NUCLEOTIDE SEQUENCE</scope>
    <source>
        <strain evidence="9">DP1</strain>
    </source>
</reference>
<evidence type="ECO:0000313" key="9">
    <source>
        <dbReference type="EMBL" id="CAI2362252.1"/>
    </source>
</evidence>
<feature type="signal peptide" evidence="7">
    <location>
        <begin position="1"/>
        <end position="16"/>
    </location>
</feature>
<name>A0AAD1X835_EUPCR</name>
<dbReference type="SUPFAM" id="SSF50630">
    <property type="entry name" value="Acid proteases"/>
    <property type="match status" value="1"/>
</dbReference>
<keyword evidence="4" id="KW-0378">Hydrolase</keyword>
<organism evidence="9 10">
    <name type="scientific">Euplotes crassus</name>
    <dbReference type="NCBI Taxonomy" id="5936"/>
    <lineage>
        <taxon>Eukaryota</taxon>
        <taxon>Sar</taxon>
        <taxon>Alveolata</taxon>
        <taxon>Ciliophora</taxon>
        <taxon>Intramacronucleata</taxon>
        <taxon>Spirotrichea</taxon>
        <taxon>Hypotrichia</taxon>
        <taxon>Euplotida</taxon>
        <taxon>Euplotidae</taxon>
        <taxon>Moneuplotes</taxon>
    </lineage>
</organism>